<name>A0A9P5ZK74_PLEER</name>
<feature type="non-terminal residue" evidence="1">
    <location>
        <position position="1"/>
    </location>
</feature>
<evidence type="ECO:0000313" key="2">
    <source>
        <dbReference type="Proteomes" id="UP000807025"/>
    </source>
</evidence>
<proteinExistence type="predicted"/>
<evidence type="ECO:0000313" key="1">
    <source>
        <dbReference type="EMBL" id="KAF9488130.1"/>
    </source>
</evidence>
<organism evidence="1 2">
    <name type="scientific">Pleurotus eryngii</name>
    <name type="common">Boletus of the steppes</name>
    <dbReference type="NCBI Taxonomy" id="5323"/>
    <lineage>
        <taxon>Eukaryota</taxon>
        <taxon>Fungi</taxon>
        <taxon>Dikarya</taxon>
        <taxon>Basidiomycota</taxon>
        <taxon>Agaricomycotina</taxon>
        <taxon>Agaricomycetes</taxon>
        <taxon>Agaricomycetidae</taxon>
        <taxon>Agaricales</taxon>
        <taxon>Pleurotineae</taxon>
        <taxon>Pleurotaceae</taxon>
        <taxon>Pleurotus</taxon>
    </lineage>
</organism>
<dbReference type="EMBL" id="MU154730">
    <property type="protein sequence ID" value="KAF9488130.1"/>
    <property type="molecule type" value="Genomic_DNA"/>
</dbReference>
<accession>A0A9P5ZK74</accession>
<reference evidence="1" key="1">
    <citation type="submission" date="2020-11" db="EMBL/GenBank/DDBJ databases">
        <authorList>
            <consortium name="DOE Joint Genome Institute"/>
            <person name="Ahrendt S."/>
            <person name="Riley R."/>
            <person name="Andreopoulos W."/>
            <person name="Labutti K."/>
            <person name="Pangilinan J."/>
            <person name="Ruiz-Duenas F.J."/>
            <person name="Barrasa J.M."/>
            <person name="Sanchez-Garcia M."/>
            <person name="Camarero S."/>
            <person name="Miyauchi S."/>
            <person name="Serrano A."/>
            <person name="Linde D."/>
            <person name="Babiker R."/>
            <person name="Drula E."/>
            <person name="Ayuso-Fernandez I."/>
            <person name="Pacheco R."/>
            <person name="Padilla G."/>
            <person name="Ferreira P."/>
            <person name="Barriuso J."/>
            <person name="Kellner H."/>
            <person name="Castanera R."/>
            <person name="Alfaro M."/>
            <person name="Ramirez L."/>
            <person name="Pisabarro A.G."/>
            <person name="Kuo A."/>
            <person name="Tritt A."/>
            <person name="Lipzen A."/>
            <person name="He G."/>
            <person name="Yan M."/>
            <person name="Ng V."/>
            <person name="Cullen D."/>
            <person name="Martin F."/>
            <person name="Rosso M.-N."/>
            <person name="Henrissat B."/>
            <person name="Hibbett D."/>
            <person name="Martinez A.T."/>
            <person name="Grigoriev I.V."/>
        </authorList>
    </citation>
    <scope>NUCLEOTIDE SEQUENCE</scope>
    <source>
        <strain evidence="1">ATCC 90797</strain>
    </source>
</reference>
<sequence>DIDEFEDTDIHAPQELCAFPLWTCTPGLKGVRADGGFVLSLLDSTLPSLVGRRSPAWTT</sequence>
<gene>
    <name evidence="1" type="ORF">BDN71DRAFT_1457733</name>
</gene>
<dbReference type="AlphaFoldDB" id="A0A9P5ZK74"/>
<protein>
    <submittedName>
        <fullName evidence="1">Uncharacterized protein</fullName>
    </submittedName>
</protein>
<dbReference type="Proteomes" id="UP000807025">
    <property type="component" value="Unassembled WGS sequence"/>
</dbReference>
<keyword evidence="2" id="KW-1185">Reference proteome</keyword>
<comment type="caution">
    <text evidence="1">The sequence shown here is derived from an EMBL/GenBank/DDBJ whole genome shotgun (WGS) entry which is preliminary data.</text>
</comment>